<evidence type="ECO:0000313" key="8">
    <source>
        <dbReference type="EMBL" id="SDK08316.1"/>
    </source>
</evidence>
<feature type="transmembrane region" description="Helical" evidence="7">
    <location>
        <begin position="138"/>
        <end position="158"/>
    </location>
</feature>
<evidence type="ECO:0000256" key="1">
    <source>
        <dbReference type="ARBA" id="ARBA00004651"/>
    </source>
</evidence>
<dbReference type="Proteomes" id="UP000199328">
    <property type="component" value="Unassembled WGS sequence"/>
</dbReference>
<dbReference type="GO" id="GO:0005886">
    <property type="term" value="C:plasma membrane"/>
    <property type="evidence" value="ECO:0007669"/>
    <property type="project" value="UniProtKB-SubCell"/>
</dbReference>
<dbReference type="PANTHER" id="PTHR30250">
    <property type="entry name" value="PST FAMILY PREDICTED COLANIC ACID TRANSPORTER"/>
    <property type="match status" value="1"/>
</dbReference>
<dbReference type="RefSeq" id="WP_170068384.1">
    <property type="nucleotide sequence ID" value="NZ_FNFV01000001.1"/>
</dbReference>
<feature type="transmembrane region" description="Helical" evidence="7">
    <location>
        <begin position="407"/>
        <end position="428"/>
    </location>
</feature>
<feature type="transmembrane region" description="Helical" evidence="7">
    <location>
        <begin position="9"/>
        <end position="31"/>
    </location>
</feature>
<evidence type="ECO:0000256" key="5">
    <source>
        <dbReference type="ARBA" id="ARBA00022989"/>
    </source>
</evidence>
<dbReference type="PANTHER" id="PTHR30250:SF10">
    <property type="entry name" value="LIPOPOLYSACCHARIDE BIOSYNTHESIS PROTEIN WZXC"/>
    <property type="match status" value="1"/>
</dbReference>
<proteinExistence type="inferred from homology"/>
<feature type="transmembrane region" description="Helical" evidence="7">
    <location>
        <begin position="313"/>
        <end position="334"/>
    </location>
</feature>
<feature type="transmembrane region" description="Helical" evidence="7">
    <location>
        <begin position="378"/>
        <end position="395"/>
    </location>
</feature>
<gene>
    <name evidence="8" type="ORF">SAMN05216257_101521</name>
</gene>
<dbReference type="EMBL" id="FNFV01000001">
    <property type="protein sequence ID" value="SDK08316.1"/>
    <property type="molecule type" value="Genomic_DNA"/>
</dbReference>
<feature type="transmembrane region" description="Helical" evidence="7">
    <location>
        <begin position="77"/>
        <end position="99"/>
    </location>
</feature>
<organism evidence="8 9">
    <name type="scientific">Meinhardsimonia xiamenensis</name>
    <dbReference type="NCBI Taxonomy" id="990712"/>
    <lineage>
        <taxon>Bacteria</taxon>
        <taxon>Pseudomonadati</taxon>
        <taxon>Pseudomonadota</taxon>
        <taxon>Alphaproteobacteria</taxon>
        <taxon>Rhodobacterales</taxon>
        <taxon>Paracoccaceae</taxon>
        <taxon>Meinhardsimonia</taxon>
    </lineage>
</organism>
<sequence length="470" mass="48647">MLKIVASPFAVGVGARLIGQLIAFATVILAARYLTLADFGSYAVAWAVTVIATSFVFSGLHQACLRSRDIEADGDTLFWLMLGVGACGLVIMLGIGLLAGGSGSGTGRVFLGLSVIPLASAPVAWLEALLMRAGRARAAAAHVAVAESLGLCVAAATLEAGLGTMALVAARHAVVLAGLLMLLGLVRRRPRRRFRSDRLREIRATVTPLWVTTSLAMFSNYGADLVLGAFLSPAAVGAYRSGARITMTVADLIVQPLGKLSWSRFTRHEKDADPQAIARAWLENMAAAALLFWPIACGLALLAAPLVETVFGPAWLPAAPVVALLAVSRSLRLFSALLEPALISTGHAATQQRIRLCSAVVLLLLLVAWGRAGATEAALAQIGTALFLAVMAVPAQARALGIGARSLVRCFLPGAGMALACAVTILLTEGMRAALPGAQGLVATVALLGLLWLAGLAIALRSGRLVLPTP</sequence>
<evidence type="ECO:0000256" key="3">
    <source>
        <dbReference type="ARBA" id="ARBA00022475"/>
    </source>
</evidence>
<keyword evidence="4 7" id="KW-0812">Transmembrane</keyword>
<dbReference type="Pfam" id="PF13440">
    <property type="entry name" value="Polysacc_synt_3"/>
    <property type="match status" value="1"/>
</dbReference>
<feature type="transmembrane region" description="Helical" evidence="7">
    <location>
        <begin position="43"/>
        <end position="65"/>
    </location>
</feature>
<dbReference type="STRING" id="990712.SAMN05216257_101521"/>
<evidence type="ECO:0000256" key="4">
    <source>
        <dbReference type="ARBA" id="ARBA00022692"/>
    </source>
</evidence>
<evidence type="ECO:0000256" key="6">
    <source>
        <dbReference type="ARBA" id="ARBA00023136"/>
    </source>
</evidence>
<reference evidence="9" key="1">
    <citation type="submission" date="2016-10" db="EMBL/GenBank/DDBJ databases">
        <authorList>
            <person name="Varghese N."/>
            <person name="Submissions S."/>
        </authorList>
    </citation>
    <scope>NUCLEOTIDE SEQUENCE [LARGE SCALE GENOMIC DNA]</scope>
    <source>
        <strain evidence="9">CGMCC 1.10789</strain>
    </source>
</reference>
<evidence type="ECO:0000256" key="7">
    <source>
        <dbReference type="SAM" id="Phobius"/>
    </source>
</evidence>
<evidence type="ECO:0000256" key="2">
    <source>
        <dbReference type="ARBA" id="ARBA00007430"/>
    </source>
</evidence>
<keyword evidence="5 7" id="KW-1133">Transmembrane helix</keyword>
<keyword evidence="3" id="KW-1003">Cell membrane</keyword>
<feature type="transmembrane region" description="Helical" evidence="7">
    <location>
        <begin position="440"/>
        <end position="460"/>
    </location>
</feature>
<accession>A0A1G8YZV0</accession>
<keyword evidence="9" id="KW-1185">Reference proteome</keyword>
<keyword evidence="6 7" id="KW-0472">Membrane</keyword>
<evidence type="ECO:0000313" key="9">
    <source>
        <dbReference type="Proteomes" id="UP000199328"/>
    </source>
</evidence>
<feature type="transmembrane region" description="Helical" evidence="7">
    <location>
        <begin position="164"/>
        <end position="186"/>
    </location>
</feature>
<name>A0A1G8YZV0_9RHOB</name>
<comment type="subcellular location">
    <subcellularLocation>
        <location evidence="1">Cell membrane</location>
        <topology evidence="1">Multi-pass membrane protein</topology>
    </subcellularLocation>
</comment>
<dbReference type="InterPro" id="IPR050833">
    <property type="entry name" value="Poly_Biosynth_Transport"/>
</dbReference>
<feature type="transmembrane region" description="Helical" evidence="7">
    <location>
        <begin position="354"/>
        <end position="372"/>
    </location>
</feature>
<dbReference type="AlphaFoldDB" id="A0A1G8YZV0"/>
<protein>
    <submittedName>
        <fullName evidence="8">Membrane protein involved in the export of O-antigen and teichoic acid</fullName>
    </submittedName>
</protein>
<feature type="transmembrane region" description="Helical" evidence="7">
    <location>
        <begin position="105"/>
        <end position="126"/>
    </location>
</feature>
<feature type="transmembrane region" description="Helical" evidence="7">
    <location>
        <begin position="285"/>
        <end position="307"/>
    </location>
</feature>
<comment type="similarity">
    <text evidence="2">Belongs to the polysaccharide synthase family.</text>
</comment>